<reference evidence="1 2" key="1">
    <citation type="journal article" date="2018" name="Sci. Rep.">
        <title>Comparative analysis of the Pocillopora damicornis genome highlights role of immune system in coral evolution.</title>
        <authorList>
            <person name="Cunning R."/>
            <person name="Bay R.A."/>
            <person name="Gillette P."/>
            <person name="Baker A.C."/>
            <person name="Traylor-Knowles N."/>
        </authorList>
    </citation>
    <scope>NUCLEOTIDE SEQUENCE [LARGE SCALE GENOMIC DNA]</scope>
    <source>
        <strain evidence="1">RSMAS</strain>
        <tissue evidence="1">Whole animal</tissue>
    </source>
</reference>
<dbReference type="EMBL" id="RCHS01000408">
    <property type="protein sequence ID" value="RMX59008.1"/>
    <property type="molecule type" value="Genomic_DNA"/>
</dbReference>
<proteinExistence type="predicted"/>
<name>A0A3M6V0D9_POCDA</name>
<dbReference type="SUPFAM" id="SSF57414">
    <property type="entry name" value="Hairpin loop containing domain-like"/>
    <property type="match status" value="1"/>
</dbReference>
<keyword evidence="2" id="KW-1185">Reference proteome</keyword>
<dbReference type="AlphaFoldDB" id="A0A3M6V0D9"/>
<dbReference type="Proteomes" id="UP000275408">
    <property type="component" value="Unassembled WGS sequence"/>
</dbReference>
<evidence type="ECO:0000313" key="1">
    <source>
        <dbReference type="EMBL" id="RMX59008.1"/>
    </source>
</evidence>
<dbReference type="OrthoDB" id="10394374at2759"/>
<sequence length="151" mass="17276">CSYSAVLKGDSCFEPGDHVTEEGCGRLSEECCVHLNNKVKFKCLRTKEKQPHKGGCSKVSLVERRPLMNQFLEGDVLLEFRVVSELHCWDHCIRYNYCKAYNYHQTSDPSLENCQLLKSDIGLLKAREGHTFYVIPEQNKDSQNLLGSTCR</sequence>
<evidence type="ECO:0008006" key="3">
    <source>
        <dbReference type="Google" id="ProtNLM"/>
    </source>
</evidence>
<comment type="caution">
    <text evidence="1">The sequence shown here is derived from an EMBL/GenBank/DDBJ whole genome shotgun (WGS) entry which is preliminary data.</text>
</comment>
<feature type="non-terminal residue" evidence="1">
    <location>
        <position position="1"/>
    </location>
</feature>
<feature type="non-terminal residue" evidence="1">
    <location>
        <position position="151"/>
    </location>
</feature>
<evidence type="ECO:0000313" key="2">
    <source>
        <dbReference type="Proteomes" id="UP000275408"/>
    </source>
</evidence>
<protein>
    <recommendedName>
        <fullName evidence="3">Apple domain-containing protein</fullName>
    </recommendedName>
</protein>
<accession>A0A3M6V0D9</accession>
<gene>
    <name evidence="1" type="ORF">pdam_00018156</name>
</gene>
<organism evidence="1 2">
    <name type="scientific">Pocillopora damicornis</name>
    <name type="common">Cauliflower coral</name>
    <name type="synonym">Millepora damicornis</name>
    <dbReference type="NCBI Taxonomy" id="46731"/>
    <lineage>
        <taxon>Eukaryota</taxon>
        <taxon>Metazoa</taxon>
        <taxon>Cnidaria</taxon>
        <taxon>Anthozoa</taxon>
        <taxon>Hexacorallia</taxon>
        <taxon>Scleractinia</taxon>
        <taxon>Astrocoeniina</taxon>
        <taxon>Pocilloporidae</taxon>
        <taxon>Pocillopora</taxon>
    </lineage>
</organism>